<sequence>MLSEKYLKSLEIIDISTLDSILTEYVKSSEISVGAGVEKLNVSDFLDNVFAKYAKLIPNRVVNIIVDLSVESKLYFLLIQEQKDIIKNQGETLSSGILDKMVFLDAFIKESLQQSYPASFIFRMAKKDVYLSSGHMIEKGSVASINAFSKLHKKGRMERNFDIRRHIISKRPFNESSLDNLVWGLGSTKCPLSKYAGTIIKVFIVLMIRKYYIFSDNEGNKPRFRGYNHFSTVVPRTKSVYLKAHDIKSYRDFIDLESEYNSLLNLKHKKLF</sequence>
<name>A0A2T9ZEB4_9FUNG</name>
<keyword evidence="3" id="KW-0479">Metal-binding</keyword>
<dbReference type="AlphaFoldDB" id="A0A2T9ZEB4"/>
<comment type="caution">
    <text evidence="4">The sequence shown here is derived from an EMBL/GenBank/DDBJ whole genome shotgun (WGS) entry which is preliminary data.</text>
</comment>
<dbReference type="Gene3D" id="1.10.630.10">
    <property type="entry name" value="Cytochrome P450"/>
    <property type="match status" value="1"/>
</dbReference>
<dbReference type="EMBL" id="MBFS01000297">
    <property type="protein sequence ID" value="PVV02938.1"/>
    <property type="molecule type" value="Genomic_DNA"/>
</dbReference>
<comment type="similarity">
    <text evidence="2">Belongs to the cytochrome P450 family.</text>
</comment>
<evidence type="ECO:0000256" key="2">
    <source>
        <dbReference type="ARBA" id="ARBA00010617"/>
    </source>
</evidence>
<accession>A0A2T9ZEB4</accession>
<dbReference type="Pfam" id="PF00067">
    <property type="entry name" value="p450"/>
    <property type="match status" value="1"/>
</dbReference>
<dbReference type="OrthoDB" id="1844152at2759"/>
<gene>
    <name evidence="4" type="ORF">BB560_002596</name>
</gene>
<dbReference type="InterPro" id="IPR001128">
    <property type="entry name" value="Cyt_P450"/>
</dbReference>
<evidence type="ECO:0000313" key="4">
    <source>
        <dbReference type="EMBL" id="PVV02938.1"/>
    </source>
</evidence>
<comment type="cofactor">
    <cofactor evidence="1">
        <name>heme</name>
        <dbReference type="ChEBI" id="CHEBI:30413"/>
    </cofactor>
</comment>
<reference evidence="4 5" key="1">
    <citation type="journal article" date="2018" name="MBio">
        <title>Comparative Genomics Reveals the Core Gene Toolbox for the Fungus-Insect Symbiosis.</title>
        <authorList>
            <person name="Wang Y."/>
            <person name="Stata M."/>
            <person name="Wang W."/>
            <person name="Stajich J.E."/>
            <person name="White M.M."/>
            <person name="Moncalvo J.M."/>
        </authorList>
    </citation>
    <scope>NUCLEOTIDE SEQUENCE [LARGE SCALE GENOMIC DNA]</scope>
    <source>
        <strain evidence="4 5">SC-DP-2</strain>
    </source>
</reference>
<dbReference type="GO" id="GO:0005506">
    <property type="term" value="F:iron ion binding"/>
    <property type="evidence" value="ECO:0007669"/>
    <property type="project" value="InterPro"/>
</dbReference>
<dbReference type="GO" id="GO:0016705">
    <property type="term" value="F:oxidoreductase activity, acting on paired donors, with incorporation or reduction of molecular oxygen"/>
    <property type="evidence" value="ECO:0007669"/>
    <property type="project" value="InterPro"/>
</dbReference>
<proteinExistence type="inferred from homology"/>
<dbReference type="SUPFAM" id="SSF48264">
    <property type="entry name" value="Cytochrome P450"/>
    <property type="match status" value="1"/>
</dbReference>
<organism evidence="4 5">
    <name type="scientific">Smittium megazygosporum</name>
    <dbReference type="NCBI Taxonomy" id="133381"/>
    <lineage>
        <taxon>Eukaryota</taxon>
        <taxon>Fungi</taxon>
        <taxon>Fungi incertae sedis</taxon>
        <taxon>Zoopagomycota</taxon>
        <taxon>Kickxellomycotina</taxon>
        <taxon>Harpellomycetes</taxon>
        <taxon>Harpellales</taxon>
        <taxon>Legeriomycetaceae</taxon>
        <taxon>Smittium</taxon>
    </lineage>
</organism>
<dbReference type="GO" id="GO:0020037">
    <property type="term" value="F:heme binding"/>
    <property type="evidence" value="ECO:0007669"/>
    <property type="project" value="InterPro"/>
</dbReference>
<evidence type="ECO:0000313" key="5">
    <source>
        <dbReference type="Proteomes" id="UP000245609"/>
    </source>
</evidence>
<dbReference type="GO" id="GO:0004497">
    <property type="term" value="F:monooxygenase activity"/>
    <property type="evidence" value="ECO:0007669"/>
    <property type="project" value="InterPro"/>
</dbReference>
<dbReference type="PANTHER" id="PTHR46206">
    <property type="entry name" value="CYTOCHROME P450"/>
    <property type="match status" value="1"/>
</dbReference>
<dbReference type="STRING" id="133381.A0A2T9ZEB4"/>
<evidence type="ECO:0000256" key="3">
    <source>
        <dbReference type="ARBA" id="ARBA00022723"/>
    </source>
</evidence>
<dbReference type="Proteomes" id="UP000245609">
    <property type="component" value="Unassembled WGS sequence"/>
</dbReference>
<evidence type="ECO:0000256" key="1">
    <source>
        <dbReference type="ARBA" id="ARBA00001971"/>
    </source>
</evidence>
<dbReference type="InterPro" id="IPR036396">
    <property type="entry name" value="Cyt_P450_sf"/>
</dbReference>
<keyword evidence="5" id="KW-1185">Reference proteome</keyword>
<protein>
    <recommendedName>
        <fullName evidence="6">Cytochrome P450</fullName>
    </recommendedName>
</protein>
<evidence type="ECO:0008006" key="6">
    <source>
        <dbReference type="Google" id="ProtNLM"/>
    </source>
</evidence>